<dbReference type="GO" id="GO:0051119">
    <property type="term" value="F:sugar transmembrane transporter activity"/>
    <property type="evidence" value="ECO:0007669"/>
    <property type="project" value="InterPro"/>
</dbReference>
<comment type="subcellular location">
    <subcellularLocation>
        <location evidence="1 12">Cell membrane</location>
        <topology evidence="1 12">Multi-pass membrane protein</topology>
    </subcellularLocation>
    <subcellularLocation>
        <location evidence="2">Golgi apparatus membrane</location>
        <topology evidence="2">Multi-pass membrane protein</topology>
    </subcellularLocation>
</comment>
<evidence type="ECO:0000256" key="3">
    <source>
        <dbReference type="ARBA" id="ARBA00007809"/>
    </source>
</evidence>
<comment type="function">
    <text evidence="12">Mediates sugar transport across membranes.</text>
</comment>
<dbReference type="InterPro" id="IPR047664">
    <property type="entry name" value="SWEET"/>
</dbReference>
<evidence type="ECO:0000256" key="12">
    <source>
        <dbReference type="RuleBase" id="RU910715"/>
    </source>
</evidence>
<evidence type="ECO:0000256" key="4">
    <source>
        <dbReference type="ARBA" id="ARBA00022448"/>
    </source>
</evidence>
<keyword evidence="10" id="KW-0333">Golgi apparatus</keyword>
<dbReference type="GO" id="GO:0005886">
    <property type="term" value="C:plasma membrane"/>
    <property type="evidence" value="ECO:0007669"/>
    <property type="project" value="UniProtKB-SubCell"/>
</dbReference>
<evidence type="ECO:0000313" key="13">
    <source>
        <dbReference type="EnsemblMetazoa" id="CLYHEMP000601.1"/>
    </source>
</evidence>
<dbReference type="RefSeq" id="XP_066912953.1">
    <property type="nucleotide sequence ID" value="XM_067056852.1"/>
</dbReference>
<dbReference type="GeneID" id="136800232"/>
<dbReference type="Proteomes" id="UP000594262">
    <property type="component" value="Unplaced"/>
</dbReference>
<protein>
    <recommendedName>
        <fullName evidence="12">Sugar transporter SWEET</fullName>
    </recommendedName>
</protein>
<evidence type="ECO:0000256" key="11">
    <source>
        <dbReference type="ARBA" id="ARBA00023136"/>
    </source>
</evidence>
<dbReference type="PANTHER" id="PTHR10791">
    <property type="entry name" value="RAG1-ACTIVATING PROTEIN 1"/>
    <property type="match status" value="1"/>
</dbReference>
<sequence length="223" mass="25316">MILYKYELSHLDLLTWSAVCASIICYCASSRTCLNIIRNKSTGDVPLFPFIASLYSGVIWLKYSLMVNSVQYAVANFINTVLQASYIVIYHGYCKDKRKCHKQLLVFITVLYALLFYAKYYPFNEVVKTLGFFGCFVTILMTGAPLVSLKVIIETRSTRILDFGFIIASFFSNLLWTLAGYYMSDINISLPNGVAFFLAVFQLSLFVVYPSNNSRINTSEPMV</sequence>
<evidence type="ECO:0000256" key="1">
    <source>
        <dbReference type="ARBA" id="ARBA00004651"/>
    </source>
</evidence>
<evidence type="ECO:0000256" key="5">
    <source>
        <dbReference type="ARBA" id="ARBA00022475"/>
    </source>
</evidence>
<dbReference type="OrthoDB" id="409725at2759"/>
<organism evidence="13 14">
    <name type="scientific">Clytia hemisphaerica</name>
    <dbReference type="NCBI Taxonomy" id="252671"/>
    <lineage>
        <taxon>Eukaryota</taxon>
        <taxon>Metazoa</taxon>
        <taxon>Cnidaria</taxon>
        <taxon>Hydrozoa</taxon>
        <taxon>Hydroidolina</taxon>
        <taxon>Leptothecata</taxon>
        <taxon>Obeliida</taxon>
        <taxon>Clytiidae</taxon>
        <taxon>Clytia</taxon>
    </lineage>
</organism>
<feature type="transmembrane region" description="Helical" evidence="12">
    <location>
        <begin position="69"/>
        <end position="92"/>
    </location>
</feature>
<feature type="transmembrane region" description="Helical" evidence="12">
    <location>
        <begin position="160"/>
        <end position="182"/>
    </location>
</feature>
<evidence type="ECO:0000256" key="6">
    <source>
        <dbReference type="ARBA" id="ARBA00022597"/>
    </source>
</evidence>
<dbReference type="FunFam" id="1.20.1280.290:FF:000004">
    <property type="entry name" value="Sugar transporter SWEET"/>
    <property type="match status" value="1"/>
</dbReference>
<dbReference type="PANTHER" id="PTHR10791:SF30">
    <property type="entry name" value="SUGAR TRANSPORTER SWEET1"/>
    <property type="match status" value="1"/>
</dbReference>
<keyword evidence="7 12" id="KW-0812">Transmembrane</keyword>
<feature type="transmembrane region" description="Helical" evidence="12">
    <location>
        <begin position="129"/>
        <end position="153"/>
    </location>
</feature>
<keyword evidence="8" id="KW-0677">Repeat</keyword>
<dbReference type="EnsemblMetazoa" id="CLYHEMT000601.1">
    <property type="protein sequence ID" value="CLYHEMP000601.1"/>
    <property type="gene ID" value="CLYHEMG000601"/>
</dbReference>
<accession>A0A7M5WQ55</accession>
<keyword evidence="14" id="KW-1185">Reference proteome</keyword>
<name>A0A7M5WQ55_9CNID</name>
<keyword evidence="6 12" id="KW-0762">Sugar transport</keyword>
<feature type="transmembrane region" description="Helical" evidence="12">
    <location>
        <begin position="188"/>
        <end position="209"/>
    </location>
</feature>
<comment type="similarity">
    <text evidence="3 12">Belongs to the SWEET sugar transporter family.</text>
</comment>
<keyword evidence="11 12" id="KW-0472">Membrane</keyword>
<evidence type="ECO:0000313" key="14">
    <source>
        <dbReference type="Proteomes" id="UP000594262"/>
    </source>
</evidence>
<evidence type="ECO:0000256" key="2">
    <source>
        <dbReference type="ARBA" id="ARBA00004653"/>
    </source>
</evidence>
<keyword evidence="5" id="KW-1003">Cell membrane</keyword>
<dbReference type="InterPro" id="IPR004316">
    <property type="entry name" value="SWEET_rpt"/>
</dbReference>
<dbReference type="GO" id="GO:0000139">
    <property type="term" value="C:Golgi membrane"/>
    <property type="evidence" value="ECO:0007669"/>
    <property type="project" value="UniProtKB-SubCell"/>
</dbReference>
<proteinExistence type="inferred from homology"/>
<dbReference type="Gene3D" id="1.20.1280.290">
    <property type="match status" value="2"/>
</dbReference>
<evidence type="ECO:0000256" key="10">
    <source>
        <dbReference type="ARBA" id="ARBA00023034"/>
    </source>
</evidence>
<keyword evidence="4 12" id="KW-0813">Transport</keyword>
<feature type="transmembrane region" description="Helical" evidence="12">
    <location>
        <begin position="13"/>
        <end position="34"/>
    </location>
</feature>
<dbReference type="Pfam" id="PF03083">
    <property type="entry name" value="MtN3_slv"/>
    <property type="match status" value="2"/>
</dbReference>
<evidence type="ECO:0000256" key="9">
    <source>
        <dbReference type="ARBA" id="ARBA00022989"/>
    </source>
</evidence>
<keyword evidence="9 12" id="KW-1133">Transmembrane helix</keyword>
<feature type="transmembrane region" description="Helical" evidence="12">
    <location>
        <begin position="104"/>
        <end position="123"/>
    </location>
</feature>
<feature type="transmembrane region" description="Helical" evidence="12">
    <location>
        <begin position="46"/>
        <end position="63"/>
    </location>
</feature>
<reference evidence="13" key="1">
    <citation type="submission" date="2021-01" db="UniProtKB">
        <authorList>
            <consortium name="EnsemblMetazoa"/>
        </authorList>
    </citation>
    <scope>IDENTIFICATION</scope>
</reference>
<dbReference type="AlphaFoldDB" id="A0A7M5WQ55"/>
<evidence type="ECO:0000256" key="7">
    <source>
        <dbReference type="ARBA" id="ARBA00022692"/>
    </source>
</evidence>
<evidence type="ECO:0000256" key="8">
    <source>
        <dbReference type="ARBA" id="ARBA00022737"/>
    </source>
</evidence>